<dbReference type="EMBL" id="OY731403">
    <property type="protein sequence ID" value="CAJ1965552.1"/>
    <property type="molecule type" value="Genomic_DNA"/>
</dbReference>
<accession>A0AA86SMI4</accession>
<dbReference type="Gramene" id="rna-AYBTSS11_LOCUS20900">
    <property type="protein sequence ID" value="CAJ1965552.1"/>
    <property type="gene ID" value="gene-AYBTSS11_LOCUS20900"/>
</dbReference>
<dbReference type="Proteomes" id="UP001189624">
    <property type="component" value="Chromosome 6"/>
</dbReference>
<organism evidence="1 2">
    <name type="scientific">Sphenostylis stenocarpa</name>
    <dbReference type="NCBI Taxonomy" id="92480"/>
    <lineage>
        <taxon>Eukaryota</taxon>
        <taxon>Viridiplantae</taxon>
        <taxon>Streptophyta</taxon>
        <taxon>Embryophyta</taxon>
        <taxon>Tracheophyta</taxon>
        <taxon>Spermatophyta</taxon>
        <taxon>Magnoliopsida</taxon>
        <taxon>eudicotyledons</taxon>
        <taxon>Gunneridae</taxon>
        <taxon>Pentapetalae</taxon>
        <taxon>rosids</taxon>
        <taxon>fabids</taxon>
        <taxon>Fabales</taxon>
        <taxon>Fabaceae</taxon>
        <taxon>Papilionoideae</taxon>
        <taxon>50 kb inversion clade</taxon>
        <taxon>NPAAA clade</taxon>
        <taxon>indigoferoid/millettioid clade</taxon>
        <taxon>Phaseoleae</taxon>
        <taxon>Sphenostylis</taxon>
    </lineage>
</organism>
<keyword evidence="2" id="KW-1185">Reference proteome</keyword>
<name>A0AA86SMI4_9FABA</name>
<sequence>MLALAQPSTLQELWVGVLSIEASLATSLACSLRLSTSCLTSAKELAGSPICVASASYCNSGMLGGVCSRQSSHHIAHPRYSAGKIKLRTFVTCYPCPDPACVLFCPSGDDGTTGKDRPVKTLQARSVVGLCWEALAHPEWRRAMVEEKDALQKNGTWELVLLLEGKGPTLLMMRERMTYRRGVGVGLHKKIRDLKLLGRFLDNADRVDGCLAEESTDTYATCLYGRAIICPYVHTAHHTMGAGQARSCYLNRKEGDAEGRASD</sequence>
<gene>
    <name evidence="1" type="ORF">AYBTSS11_LOCUS20900</name>
</gene>
<evidence type="ECO:0000313" key="2">
    <source>
        <dbReference type="Proteomes" id="UP001189624"/>
    </source>
</evidence>
<evidence type="ECO:0000313" key="1">
    <source>
        <dbReference type="EMBL" id="CAJ1965552.1"/>
    </source>
</evidence>
<reference evidence="1" key="1">
    <citation type="submission" date="2023-10" db="EMBL/GenBank/DDBJ databases">
        <authorList>
            <person name="Domelevo Entfellner J.-B."/>
        </authorList>
    </citation>
    <scope>NUCLEOTIDE SEQUENCE</scope>
</reference>
<dbReference type="AlphaFoldDB" id="A0AA86SMI4"/>
<proteinExistence type="predicted"/>
<protein>
    <submittedName>
        <fullName evidence="1">Uncharacterized protein</fullName>
    </submittedName>
</protein>